<feature type="chain" id="PRO_5002950347" evidence="1">
    <location>
        <begin position="27"/>
        <end position="112"/>
    </location>
</feature>
<protein>
    <submittedName>
        <fullName evidence="2">Uncharacterized protein</fullName>
    </submittedName>
</protein>
<dbReference type="HOGENOM" id="CLU_2145275_0_0_1"/>
<name>C5FT39_ARTOC</name>
<gene>
    <name evidence="2" type="ORF">MCYG_05861</name>
</gene>
<dbReference type="AlphaFoldDB" id="C5FT39"/>
<dbReference type="GeneID" id="9225967"/>
<organism evidence="2 3">
    <name type="scientific">Arthroderma otae (strain ATCC MYA-4605 / CBS 113480)</name>
    <name type="common">Microsporum canis</name>
    <dbReference type="NCBI Taxonomy" id="554155"/>
    <lineage>
        <taxon>Eukaryota</taxon>
        <taxon>Fungi</taxon>
        <taxon>Dikarya</taxon>
        <taxon>Ascomycota</taxon>
        <taxon>Pezizomycotina</taxon>
        <taxon>Eurotiomycetes</taxon>
        <taxon>Eurotiomycetidae</taxon>
        <taxon>Onygenales</taxon>
        <taxon>Arthrodermataceae</taxon>
        <taxon>Microsporum</taxon>
    </lineage>
</organism>
<proteinExistence type="predicted"/>
<accession>C5FT39</accession>
<feature type="signal peptide" evidence="1">
    <location>
        <begin position="1"/>
        <end position="26"/>
    </location>
</feature>
<sequence length="112" mass="12985">MGRHDADLPNCLLFLYCSMIISAVHAEFGPNLEKVFDIIGAWRVAEMALRQRDTFLGTMAVELALKGRAEEIENLDIIGPKNWQEKLSDSKERLWNHEKCYLVLLNWEPIQR</sequence>
<keyword evidence="1" id="KW-0732">Signal</keyword>
<evidence type="ECO:0000313" key="2">
    <source>
        <dbReference type="EMBL" id="EEQ33042.1"/>
    </source>
</evidence>
<keyword evidence="3" id="KW-1185">Reference proteome</keyword>
<dbReference type="Proteomes" id="UP000002035">
    <property type="component" value="Unassembled WGS sequence"/>
</dbReference>
<dbReference type="RefSeq" id="XP_002845992.1">
    <property type="nucleotide sequence ID" value="XM_002845946.1"/>
</dbReference>
<reference evidence="3" key="1">
    <citation type="journal article" date="2012" name="MBio">
        <title>Comparative genome analysis of Trichophyton rubrum and related dermatophytes reveals candidate genes involved in infection.</title>
        <authorList>
            <person name="Martinez D.A."/>
            <person name="Oliver B.G."/>
            <person name="Graeser Y."/>
            <person name="Goldberg J.M."/>
            <person name="Li W."/>
            <person name="Martinez-Rossi N.M."/>
            <person name="Monod M."/>
            <person name="Shelest E."/>
            <person name="Barton R.C."/>
            <person name="Birch E."/>
            <person name="Brakhage A.A."/>
            <person name="Chen Z."/>
            <person name="Gurr S.J."/>
            <person name="Heiman D."/>
            <person name="Heitman J."/>
            <person name="Kosti I."/>
            <person name="Rossi A."/>
            <person name="Saif S."/>
            <person name="Samalova M."/>
            <person name="Saunders C.W."/>
            <person name="Shea T."/>
            <person name="Summerbell R.C."/>
            <person name="Xu J."/>
            <person name="Young S."/>
            <person name="Zeng Q."/>
            <person name="Birren B.W."/>
            <person name="Cuomo C.A."/>
            <person name="White T.C."/>
        </authorList>
    </citation>
    <scope>NUCLEOTIDE SEQUENCE [LARGE SCALE GENOMIC DNA]</scope>
    <source>
        <strain evidence="3">ATCC MYA-4605 / CBS 113480</strain>
    </source>
</reference>
<dbReference type="VEuPathDB" id="FungiDB:MCYG_05861"/>
<evidence type="ECO:0000313" key="3">
    <source>
        <dbReference type="Proteomes" id="UP000002035"/>
    </source>
</evidence>
<dbReference type="EMBL" id="DS995705">
    <property type="protein sequence ID" value="EEQ33042.1"/>
    <property type="molecule type" value="Genomic_DNA"/>
</dbReference>
<evidence type="ECO:0000256" key="1">
    <source>
        <dbReference type="SAM" id="SignalP"/>
    </source>
</evidence>